<feature type="region of interest" description="Disordered" evidence="1">
    <location>
        <begin position="1"/>
        <end position="106"/>
    </location>
</feature>
<organism evidence="2 3">
    <name type="scientific">Portunus trituberculatus</name>
    <name type="common">Swimming crab</name>
    <name type="synonym">Neptunus trituberculatus</name>
    <dbReference type="NCBI Taxonomy" id="210409"/>
    <lineage>
        <taxon>Eukaryota</taxon>
        <taxon>Metazoa</taxon>
        <taxon>Ecdysozoa</taxon>
        <taxon>Arthropoda</taxon>
        <taxon>Crustacea</taxon>
        <taxon>Multicrustacea</taxon>
        <taxon>Malacostraca</taxon>
        <taxon>Eumalacostraca</taxon>
        <taxon>Eucarida</taxon>
        <taxon>Decapoda</taxon>
        <taxon>Pleocyemata</taxon>
        <taxon>Brachyura</taxon>
        <taxon>Eubrachyura</taxon>
        <taxon>Portunoidea</taxon>
        <taxon>Portunidae</taxon>
        <taxon>Portuninae</taxon>
        <taxon>Portunus</taxon>
    </lineage>
</organism>
<evidence type="ECO:0000256" key="1">
    <source>
        <dbReference type="SAM" id="MobiDB-lite"/>
    </source>
</evidence>
<protein>
    <submittedName>
        <fullName evidence="2">Uncharacterized protein</fullName>
    </submittedName>
</protein>
<feature type="region of interest" description="Disordered" evidence="1">
    <location>
        <begin position="183"/>
        <end position="242"/>
    </location>
</feature>
<sequence>MEEERDNEVSGRGVAWGGTVAPSAHYHRGETDDNAHNAAAEQAATDEGGEFSCSASSSTSEPLLRRRAPGYVVPYFPESESEVRDASPTEPLFPRSEAGRQAGGGGGSLGGGCGGYVAPSECHWLPGTSGYVAVQHGHDTGASAPGYVQADAFPHATVAPGAADARNCPAEGHWYVGLDSPVVGGDPARSQDPPDLTHDPVTCVTPAIPSPDSPAPSHDPGVPSLVSMSPGGGERNAEAQEQGKPSYVALPDAQLSMKWLEADHAASCDNKPSYVTLPDAQHSMTWLEADQVTSSDVEPSYVSLPDAQLSMKWQSGDLATPGDGKLCAKESERQEKPPCPPGGTPAPGYIAVQPPDFGKPAEESTRLMEKGLDLEPYLPDDDFMSAMLLKPKHALAMPHSALPAAFPAVFPGALEVPNVAHKPDVPSTGDVPGEAQERYNLLAGTAEVGEYLPLPELATDDKSDTNTTRNSWLASLLPSASLSPLTPTQHPATGISFVMLSNLFSRSDKSDESDLKESEMNAYSDTDERAENEENEAAENEIHALVDLPEGYSRVGDEE</sequence>
<name>A0A5B7CM75_PORTR</name>
<evidence type="ECO:0000313" key="3">
    <source>
        <dbReference type="Proteomes" id="UP000324222"/>
    </source>
</evidence>
<feature type="region of interest" description="Disordered" evidence="1">
    <location>
        <begin position="507"/>
        <end position="559"/>
    </location>
</feature>
<keyword evidence="3" id="KW-1185">Reference proteome</keyword>
<accession>A0A5B7CM75</accession>
<dbReference type="OrthoDB" id="6381660at2759"/>
<dbReference type="EMBL" id="VSRR010000128">
    <property type="protein sequence ID" value="MPC10737.1"/>
    <property type="molecule type" value="Genomic_DNA"/>
</dbReference>
<feature type="compositionally biased region" description="Basic and acidic residues" evidence="1">
    <location>
        <begin position="507"/>
        <end position="519"/>
    </location>
</feature>
<reference evidence="2 3" key="1">
    <citation type="submission" date="2019-05" db="EMBL/GenBank/DDBJ databases">
        <title>Another draft genome of Portunus trituberculatus and its Hox gene families provides insights of decapod evolution.</title>
        <authorList>
            <person name="Jeong J.-H."/>
            <person name="Song I."/>
            <person name="Kim S."/>
            <person name="Choi T."/>
            <person name="Kim D."/>
            <person name="Ryu S."/>
            <person name="Kim W."/>
        </authorList>
    </citation>
    <scope>NUCLEOTIDE SEQUENCE [LARGE SCALE GENOMIC DNA]</scope>
    <source>
        <tissue evidence="2">Muscle</tissue>
    </source>
</reference>
<proteinExistence type="predicted"/>
<dbReference type="Proteomes" id="UP000324222">
    <property type="component" value="Unassembled WGS sequence"/>
</dbReference>
<gene>
    <name evidence="2" type="ORF">E2C01_003377</name>
</gene>
<feature type="compositionally biased region" description="Acidic residues" evidence="1">
    <location>
        <begin position="528"/>
        <end position="539"/>
    </location>
</feature>
<comment type="caution">
    <text evidence="2">The sequence shown here is derived from an EMBL/GenBank/DDBJ whole genome shotgun (WGS) entry which is preliminary data.</text>
</comment>
<evidence type="ECO:0000313" key="2">
    <source>
        <dbReference type="EMBL" id="MPC10737.1"/>
    </source>
</evidence>
<dbReference type="AlphaFoldDB" id="A0A5B7CM75"/>